<proteinExistence type="inferred from homology"/>
<gene>
    <name evidence="6" type="ORF">ASIM_LOCUS11535</name>
</gene>
<dbReference type="PROSITE" id="PS51433">
    <property type="entry name" value="PNT"/>
    <property type="match status" value="1"/>
</dbReference>
<dbReference type="Gene3D" id="1.10.150.50">
    <property type="entry name" value="Transcription Factor, Ets-1"/>
    <property type="match status" value="1"/>
</dbReference>
<dbReference type="GO" id="GO:0043565">
    <property type="term" value="F:sequence-specific DNA binding"/>
    <property type="evidence" value="ECO:0007669"/>
    <property type="project" value="InterPro"/>
</dbReference>
<dbReference type="GO" id="GO:0030154">
    <property type="term" value="P:cell differentiation"/>
    <property type="evidence" value="ECO:0007669"/>
    <property type="project" value="TreeGrafter"/>
</dbReference>
<dbReference type="GO" id="GO:0000981">
    <property type="term" value="F:DNA-binding transcription factor activity, RNA polymerase II-specific"/>
    <property type="evidence" value="ECO:0007669"/>
    <property type="project" value="TreeGrafter"/>
</dbReference>
<dbReference type="InterPro" id="IPR013761">
    <property type="entry name" value="SAM/pointed_sf"/>
</dbReference>
<accession>A0A158PNI0</accession>
<comment type="similarity">
    <text evidence="1 3">Belongs to the ETS family.</text>
</comment>
<evidence type="ECO:0000313" key="7">
    <source>
        <dbReference type="Proteomes" id="UP000267096"/>
    </source>
</evidence>
<organism evidence="8">
    <name type="scientific">Anisakis simplex</name>
    <name type="common">Herring worm</name>
    <dbReference type="NCBI Taxonomy" id="6269"/>
    <lineage>
        <taxon>Eukaryota</taxon>
        <taxon>Metazoa</taxon>
        <taxon>Ecdysozoa</taxon>
        <taxon>Nematoda</taxon>
        <taxon>Chromadorea</taxon>
        <taxon>Rhabditida</taxon>
        <taxon>Spirurina</taxon>
        <taxon>Ascaridomorpha</taxon>
        <taxon>Ascaridoidea</taxon>
        <taxon>Anisakidae</taxon>
        <taxon>Anisakis</taxon>
        <taxon>Anisakis simplex complex</taxon>
    </lineage>
</organism>
<dbReference type="SMART" id="SM00251">
    <property type="entry name" value="SAM_PNT"/>
    <property type="match status" value="1"/>
</dbReference>
<evidence type="ECO:0000256" key="1">
    <source>
        <dbReference type="ARBA" id="ARBA00005562"/>
    </source>
</evidence>
<sequence length="624" mass="68185">MKLKRNGIGRIGSMDRCLAISRLLFVINGEPTVFALVISTFWDMPLLDFDYYPQPFDTTDNNIGNKDPSLLFSSQTTPSGPTFTSTTATTPALTPGTRSKFTDILKNSFSKFETVRQENHIPSNPVYWSVAQTNSWLDWARREFNVLDNCKQLRLKGVDLCALNEDQFLALAPPYTGEIFWEHLKMLRKDFSYSWQYSPVSAGDSACSLSAYVPTKAPHLNKSFLFGYDSIPCSDRHCDFQDVPSPSGSSNTLATGDNIYDVCCQNTHQFYPSLTSSGEIKSSSSLTTAGTVDNISPSCGTAASLSRLQAPCSSSSPPARIPSSSCASPPTLSTSILLAPSSTTSIPSAIPTIYHHSHQFVGSSNYLNAARASTRLTPSSFGSTTSIGPCLVPEQWTSAAAGMCCASSCHASNYVSSSTVYAHHSPSQCASSPAYIRHQIPLPSSTLSALTQSQAAQSSLLVTASSSTAGCYSAALAQPIHPANHITQSVSPSSSSETELEFTHPTHPALTLPGLTGPIQLWQFLLELLMTESAKSCIAWTGDGWEFKLNDPDEVARKWGQRKNKPKMNYEKLSRGLRYYYDKNIIHKTPGKRYVYRFVCDLTSLLQMSAEQVHMKMQVKKELD</sequence>
<dbReference type="PROSITE" id="PS50061">
    <property type="entry name" value="ETS_DOMAIN_3"/>
    <property type="match status" value="1"/>
</dbReference>
<dbReference type="Pfam" id="PF00178">
    <property type="entry name" value="Ets"/>
    <property type="match status" value="1"/>
</dbReference>
<feature type="domain" description="PNT" evidence="5">
    <location>
        <begin position="107"/>
        <end position="191"/>
    </location>
</feature>
<dbReference type="GO" id="GO:0005634">
    <property type="term" value="C:nucleus"/>
    <property type="evidence" value="ECO:0007669"/>
    <property type="project" value="UniProtKB-SubCell"/>
</dbReference>
<evidence type="ECO:0000256" key="3">
    <source>
        <dbReference type="RuleBase" id="RU004019"/>
    </source>
</evidence>
<reference evidence="8" key="1">
    <citation type="submission" date="2016-04" db="UniProtKB">
        <authorList>
            <consortium name="WormBaseParasite"/>
        </authorList>
    </citation>
    <scope>IDENTIFICATION</scope>
</reference>
<dbReference type="InterPro" id="IPR000418">
    <property type="entry name" value="Ets_dom"/>
</dbReference>
<dbReference type="SMART" id="SM00413">
    <property type="entry name" value="ETS"/>
    <property type="match status" value="1"/>
</dbReference>
<name>A0A158PNI0_ANISI</name>
<dbReference type="Gene3D" id="1.10.10.10">
    <property type="entry name" value="Winged helix-like DNA-binding domain superfamily/Winged helix DNA-binding domain"/>
    <property type="match status" value="1"/>
</dbReference>
<protein>
    <submittedName>
        <fullName evidence="8">ETS-like protein pointed (inferred by orthology to a D. melanogaster protein)</fullName>
    </submittedName>
</protein>
<keyword evidence="2 3" id="KW-0238">DNA-binding</keyword>
<dbReference type="AlphaFoldDB" id="A0A158PNI0"/>
<keyword evidence="3" id="KW-0539">Nucleus</keyword>
<dbReference type="PANTHER" id="PTHR11849:SF289">
    <property type="entry name" value="ETS-LIKE PROTEIN POINTED"/>
    <property type="match status" value="1"/>
</dbReference>
<feature type="domain" description="ETS" evidence="4">
    <location>
        <begin position="519"/>
        <end position="599"/>
    </location>
</feature>
<dbReference type="PRINTS" id="PR00454">
    <property type="entry name" value="ETSDOMAIN"/>
</dbReference>
<evidence type="ECO:0000259" key="4">
    <source>
        <dbReference type="PROSITE" id="PS50061"/>
    </source>
</evidence>
<dbReference type="PROSITE" id="PS00346">
    <property type="entry name" value="ETS_DOMAIN_2"/>
    <property type="match status" value="1"/>
</dbReference>
<dbReference type="InterPro" id="IPR036390">
    <property type="entry name" value="WH_DNA-bd_sf"/>
</dbReference>
<dbReference type="EMBL" id="UYRR01031079">
    <property type="protein sequence ID" value="VDK45282.1"/>
    <property type="molecule type" value="Genomic_DNA"/>
</dbReference>
<dbReference type="SUPFAM" id="SSF46785">
    <property type="entry name" value="Winged helix' DNA-binding domain"/>
    <property type="match status" value="1"/>
</dbReference>
<evidence type="ECO:0000313" key="8">
    <source>
        <dbReference type="WBParaSite" id="ASIM_0001206901-mRNA-1"/>
    </source>
</evidence>
<dbReference type="PANTHER" id="PTHR11849">
    <property type="entry name" value="ETS"/>
    <property type="match status" value="1"/>
</dbReference>
<dbReference type="SUPFAM" id="SSF47769">
    <property type="entry name" value="SAM/Pointed domain"/>
    <property type="match status" value="1"/>
</dbReference>
<dbReference type="PROSITE" id="PS00345">
    <property type="entry name" value="ETS_DOMAIN_1"/>
    <property type="match status" value="1"/>
</dbReference>
<dbReference type="Proteomes" id="UP000267096">
    <property type="component" value="Unassembled WGS sequence"/>
</dbReference>
<reference evidence="6 7" key="2">
    <citation type="submission" date="2018-11" db="EMBL/GenBank/DDBJ databases">
        <authorList>
            <consortium name="Pathogen Informatics"/>
        </authorList>
    </citation>
    <scope>NUCLEOTIDE SEQUENCE [LARGE SCALE GENOMIC DNA]</scope>
</reference>
<dbReference type="OrthoDB" id="10067219at2759"/>
<dbReference type="InterPro" id="IPR046328">
    <property type="entry name" value="ETS_fam"/>
</dbReference>
<dbReference type="InterPro" id="IPR036388">
    <property type="entry name" value="WH-like_DNA-bd_sf"/>
</dbReference>
<dbReference type="InterPro" id="IPR003118">
    <property type="entry name" value="Pointed_dom"/>
</dbReference>
<dbReference type="WBParaSite" id="ASIM_0001206901-mRNA-1">
    <property type="protein sequence ID" value="ASIM_0001206901-mRNA-1"/>
    <property type="gene ID" value="ASIM_0001206901"/>
</dbReference>
<dbReference type="Pfam" id="PF02198">
    <property type="entry name" value="SAM_PNT"/>
    <property type="match status" value="1"/>
</dbReference>
<evidence type="ECO:0000313" key="6">
    <source>
        <dbReference type="EMBL" id="VDK45282.1"/>
    </source>
</evidence>
<evidence type="ECO:0000259" key="5">
    <source>
        <dbReference type="PROSITE" id="PS51433"/>
    </source>
</evidence>
<evidence type="ECO:0000256" key="2">
    <source>
        <dbReference type="ARBA" id="ARBA00023125"/>
    </source>
</evidence>
<comment type="subcellular location">
    <subcellularLocation>
        <location evidence="3">Nucleus</location>
    </subcellularLocation>
</comment>
<keyword evidence="7" id="KW-1185">Reference proteome</keyword>